<organism evidence="2 3">
    <name type="scientific">Quadrisphaera setariae</name>
    <dbReference type="NCBI Taxonomy" id="2593304"/>
    <lineage>
        <taxon>Bacteria</taxon>
        <taxon>Bacillati</taxon>
        <taxon>Actinomycetota</taxon>
        <taxon>Actinomycetes</taxon>
        <taxon>Kineosporiales</taxon>
        <taxon>Kineosporiaceae</taxon>
        <taxon>Quadrisphaera</taxon>
    </lineage>
</organism>
<keyword evidence="1" id="KW-0472">Membrane</keyword>
<dbReference type="EMBL" id="VKAC01000003">
    <property type="protein sequence ID" value="TXR56990.1"/>
    <property type="molecule type" value="Genomic_DNA"/>
</dbReference>
<keyword evidence="1" id="KW-1133">Transmembrane helix</keyword>
<protein>
    <submittedName>
        <fullName evidence="2">Uncharacterized protein</fullName>
    </submittedName>
</protein>
<sequence>MPRHLLLHGSHIVKTALLTSGLCTAVSVTIAVAAGETAYSAWLGVLSALVGGACGVVAGLVAGVVRALTARGSASARAQRWAQALAGGTSAGTCAGLVLQAPALQEAVVSVGLVLVAAAAVHLSAVVRPETTARA</sequence>
<evidence type="ECO:0000313" key="3">
    <source>
        <dbReference type="Proteomes" id="UP000321234"/>
    </source>
</evidence>
<proteinExistence type="predicted"/>
<accession>A0A5C8ZJG4</accession>
<dbReference type="Proteomes" id="UP000321234">
    <property type="component" value="Unassembled WGS sequence"/>
</dbReference>
<feature type="transmembrane region" description="Helical" evidence="1">
    <location>
        <begin position="41"/>
        <end position="69"/>
    </location>
</feature>
<name>A0A5C8ZJG4_9ACTN</name>
<evidence type="ECO:0000313" key="2">
    <source>
        <dbReference type="EMBL" id="TXR56990.1"/>
    </source>
</evidence>
<feature type="transmembrane region" description="Helical" evidence="1">
    <location>
        <begin position="107"/>
        <end position="127"/>
    </location>
</feature>
<dbReference type="AlphaFoldDB" id="A0A5C8ZJG4"/>
<keyword evidence="1" id="KW-0812">Transmembrane</keyword>
<comment type="caution">
    <text evidence="2">The sequence shown here is derived from an EMBL/GenBank/DDBJ whole genome shotgun (WGS) entry which is preliminary data.</text>
</comment>
<dbReference type="RefSeq" id="WP_147925411.1">
    <property type="nucleotide sequence ID" value="NZ_VKAC01000003.1"/>
</dbReference>
<evidence type="ECO:0000256" key="1">
    <source>
        <dbReference type="SAM" id="Phobius"/>
    </source>
</evidence>
<feature type="transmembrane region" description="Helical" evidence="1">
    <location>
        <begin position="81"/>
        <end position="101"/>
    </location>
</feature>
<keyword evidence="3" id="KW-1185">Reference proteome</keyword>
<feature type="transmembrane region" description="Helical" evidence="1">
    <location>
        <begin position="12"/>
        <end position="35"/>
    </location>
</feature>
<gene>
    <name evidence="2" type="ORF">FMM08_05705</name>
</gene>
<reference evidence="2 3" key="1">
    <citation type="submission" date="2019-07" db="EMBL/GenBank/DDBJ databases">
        <title>Quadrisphaera sp. strain DD2A genome sequencing and assembly.</title>
        <authorList>
            <person name="Kim I."/>
        </authorList>
    </citation>
    <scope>NUCLEOTIDE SEQUENCE [LARGE SCALE GENOMIC DNA]</scope>
    <source>
        <strain evidence="2 3">DD2A</strain>
    </source>
</reference>